<gene>
    <name evidence="2" type="ORF">Q3O60_03660</name>
</gene>
<dbReference type="RefSeq" id="WP_305892552.1">
    <property type="nucleotide sequence ID" value="NZ_JAUZVZ010000004.1"/>
</dbReference>
<sequence length="173" mass="19560">MSEQAFIATASDFVFETSQLRCRLLSNKDQTLYLSLYSTDEIMRFITEPLTETAAERSFQFALRCAEQRPLRRLFLVVESKNKGVALGVVGISSLDWQQQSVEYGLMLTKTGQGKGYAPEVTKACLAHLTQTIGMKRVWVDISEQNKAALKVARMVGFTPSRLDKRIYEYSSI</sequence>
<dbReference type="Gene3D" id="3.40.630.30">
    <property type="match status" value="1"/>
</dbReference>
<dbReference type="Proteomes" id="UP001231616">
    <property type="component" value="Unassembled WGS sequence"/>
</dbReference>
<evidence type="ECO:0000259" key="1">
    <source>
        <dbReference type="PROSITE" id="PS51186"/>
    </source>
</evidence>
<protein>
    <submittedName>
        <fullName evidence="2">GNAT family N-acetyltransferase</fullName>
    </submittedName>
</protein>
<dbReference type="PROSITE" id="PS51186">
    <property type="entry name" value="GNAT"/>
    <property type="match status" value="1"/>
</dbReference>
<dbReference type="InterPro" id="IPR051531">
    <property type="entry name" value="N-acetyltransferase"/>
</dbReference>
<dbReference type="Pfam" id="PF13302">
    <property type="entry name" value="Acetyltransf_3"/>
    <property type="match status" value="1"/>
</dbReference>
<dbReference type="InterPro" id="IPR000182">
    <property type="entry name" value="GNAT_dom"/>
</dbReference>
<dbReference type="InterPro" id="IPR016181">
    <property type="entry name" value="Acyl_CoA_acyltransferase"/>
</dbReference>
<comment type="caution">
    <text evidence="2">The sequence shown here is derived from an EMBL/GenBank/DDBJ whole genome shotgun (WGS) entry which is preliminary data.</text>
</comment>
<organism evidence="2 3">
    <name type="scientific">Alkalimonas collagenimarina</name>
    <dbReference type="NCBI Taxonomy" id="400390"/>
    <lineage>
        <taxon>Bacteria</taxon>
        <taxon>Pseudomonadati</taxon>
        <taxon>Pseudomonadota</taxon>
        <taxon>Gammaproteobacteria</taxon>
        <taxon>Alkalimonas</taxon>
    </lineage>
</organism>
<proteinExistence type="predicted"/>
<dbReference type="EMBL" id="JAUZVZ010000004">
    <property type="protein sequence ID" value="MDP4535284.1"/>
    <property type="molecule type" value="Genomic_DNA"/>
</dbReference>
<dbReference type="SUPFAM" id="SSF55729">
    <property type="entry name" value="Acyl-CoA N-acyltransferases (Nat)"/>
    <property type="match status" value="1"/>
</dbReference>
<feature type="domain" description="N-acetyltransferase" evidence="1">
    <location>
        <begin position="29"/>
        <end position="173"/>
    </location>
</feature>
<evidence type="ECO:0000313" key="2">
    <source>
        <dbReference type="EMBL" id="MDP4535284.1"/>
    </source>
</evidence>
<accession>A0ABT9GWP0</accession>
<dbReference type="PANTHER" id="PTHR43792">
    <property type="entry name" value="GNAT FAMILY, PUTATIVE (AFU_ORTHOLOGUE AFUA_3G00765)-RELATED-RELATED"/>
    <property type="match status" value="1"/>
</dbReference>
<keyword evidence="3" id="KW-1185">Reference proteome</keyword>
<name>A0ABT9GWP0_9GAMM</name>
<evidence type="ECO:0000313" key="3">
    <source>
        <dbReference type="Proteomes" id="UP001231616"/>
    </source>
</evidence>
<reference evidence="2 3" key="1">
    <citation type="submission" date="2023-08" db="EMBL/GenBank/DDBJ databases">
        <authorList>
            <person name="Joshi A."/>
            <person name="Thite S."/>
        </authorList>
    </citation>
    <scope>NUCLEOTIDE SEQUENCE [LARGE SCALE GENOMIC DNA]</scope>
    <source>
        <strain evidence="2 3">AC40</strain>
    </source>
</reference>
<dbReference type="PANTHER" id="PTHR43792:SF1">
    <property type="entry name" value="N-ACETYLTRANSFERASE DOMAIN-CONTAINING PROTEIN"/>
    <property type="match status" value="1"/>
</dbReference>